<dbReference type="OrthoDB" id="8735103at2"/>
<dbReference type="AlphaFoldDB" id="A0A0B7J018"/>
<name>A0A0B7J018_9PROT</name>
<evidence type="ECO:0000313" key="1">
    <source>
        <dbReference type="EMBL" id="CEN56670.1"/>
    </source>
</evidence>
<dbReference type="RefSeq" id="WP_045751721.1">
    <property type="nucleotide sequence ID" value="NZ_LN794158.1"/>
</dbReference>
<evidence type="ECO:0000313" key="2">
    <source>
        <dbReference type="Proteomes" id="UP000056322"/>
    </source>
</evidence>
<gene>
    <name evidence="1" type="ORF">BN1209_1635</name>
</gene>
<dbReference type="STRING" id="1581680.BN1209_1635"/>
<dbReference type="KEGG" id="mbac:BN1209_1635"/>
<keyword evidence="2" id="KW-1185">Reference proteome</keyword>
<dbReference type="HOGENOM" id="CLU_032382_0_0_4"/>
<evidence type="ECO:0008006" key="3">
    <source>
        <dbReference type="Google" id="ProtNLM"/>
    </source>
</evidence>
<dbReference type="EMBL" id="LN794158">
    <property type="protein sequence ID" value="CEN56670.1"/>
    <property type="molecule type" value="Genomic_DNA"/>
</dbReference>
<proteinExistence type="predicted"/>
<dbReference type="Gene3D" id="2.40.160.10">
    <property type="entry name" value="Porin"/>
    <property type="match status" value="1"/>
</dbReference>
<dbReference type="SUPFAM" id="SSF56935">
    <property type="entry name" value="Porins"/>
    <property type="match status" value="1"/>
</dbReference>
<dbReference type="InterPro" id="IPR023614">
    <property type="entry name" value="Porin_dom_sf"/>
</dbReference>
<accession>A0A0B7J018</accession>
<reference evidence="2" key="1">
    <citation type="submission" date="2014-12" db="EMBL/GenBank/DDBJ databases">
        <authorList>
            <person name="Salcher M.M."/>
        </authorList>
    </citation>
    <scope>NUCLEOTIDE SEQUENCE [LARGE SCALE GENOMIC DNA]</scope>
    <source>
        <strain evidence="2">MMS-10A-171</strain>
    </source>
</reference>
<protein>
    <recommendedName>
        <fullName evidence="3">Porin domain-containing protein</fullName>
    </recommendedName>
</protein>
<organism evidence="1 2">
    <name type="scientific">Candidatus Methylopumilus turicensis</name>
    <dbReference type="NCBI Taxonomy" id="1581680"/>
    <lineage>
        <taxon>Bacteria</taxon>
        <taxon>Pseudomonadati</taxon>
        <taxon>Pseudomonadota</taxon>
        <taxon>Betaproteobacteria</taxon>
        <taxon>Nitrosomonadales</taxon>
        <taxon>Methylophilaceae</taxon>
        <taxon>Candidatus Methylopumilus</taxon>
    </lineage>
</organism>
<sequence>MAFASSAQAGITIPAGDWTVDIGGNVNAYYTNKSTDDIKASATYNGSSLGSADEAGTGYDDRNTIGTGLLPAAFGIGAKTRQNDLDIAFQFSFFTGTSAGQSTGAAAGGNNTLNIRQAFLTFGDASWGTIKAGRDLGIFGSDAILSDMTLLGVGVSAGGASAAGGSSTLGRIGSGYIYADWKGQMSYVSPNWNGFQVAAGVMEGFNNGQQDMGYEAKATYDFAANDVTGRVWLGGLTQKTEGATSYTSKGFDIGGKVSYQGFGLVGYYYDGEGLDSQANLKSSLDISTAAKAGASFTSLVGTGGLFNGTGFKTDDSGGYVQATFAVPGVGTKLGVSYGQSNSKGGVGIFTGEVQNESYIVGAYHPLTKSLNLVAEYTNQEITAKGTLASGGNSLTGKLSRESDTISLGAILFF</sequence>
<dbReference type="Proteomes" id="UP000056322">
    <property type="component" value="Chromosome 1"/>
</dbReference>